<dbReference type="InterPro" id="IPR012334">
    <property type="entry name" value="Pectin_lyas_fold"/>
</dbReference>
<evidence type="ECO:0000313" key="3">
    <source>
        <dbReference type="Proteomes" id="UP001597400"/>
    </source>
</evidence>
<dbReference type="Pfam" id="PF13229">
    <property type="entry name" value="Beta_helix"/>
    <property type="match status" value="1"/>
</dbReference>
<gene>
    <name evidence="2" type="ORF">ACFSGX_02375</name>
</gene>
<evidence type="ECO:0000259" key="1">
    <source>
        <dbReference type="Pfam" id="PF13229"/>
    </source>
</evidence>
<dbReference type="SUPFAM" id="SSF51126">
    <property type="entry name" value="Pectin lyase-like"/>
    <property type="match status" value="1"/>
</dbReference>
<dbReference type="Proteomes" id="UP001597400">
    <property type="component" value="Unassembled WGS sequence"/>
</dbReference>
<dbReference type="RefSeq" id="WP_380928208.1">
    <property type="nucleotide sequence ID" value="NZ_JBHUGS010000001.1"/>
</dbReference>
<organism evidence="2 3">
    <name type="scientific">Sphingomonas arantia</name>
    <dbReference type="NCBI Taxonomy" id="1460676"/>
    <lineage>
        <taxon>Bacteria</taxon>
        <taxon>Pseudomonadati</taxon>
        <taxon>Pseudomonadota</taxon>
        <taxon>Alphaproteobacteria</taxon>
        <taxon>Sphingomonadales</taxon>
        <taxon>Sphingomonadaceae</taxon>
        <taxon>Sphingomonas</taxon>
    </lineage>
</organism>
<dbReference type="InterPro" id="IPR011050">
    <property type="entry name" value="Pectin_lyase_fold/virulence"/>
</dbReference>
<reference evidence="3" key="1">
    <citation type="journal article" date="2019" name="Int. J. Syst. Evol. Microbiol.">
        <title>The Global Catalogue of Microorganisms (GCM) 10K type strain sequencing project: providing services to taxonomists for standard genome sequencing and annotation.</title>
        <authorList>
            <consortium name="The Broad Institute Genomics Platform"/>
            <consortium name="The Broad Institute Genome Sequencing Center for Infectious Disease"/>
            <person name="Wu L."/>
            <person name="Ma J."/>
        </authorList>
    </citation>
    <scope>NUCLEOTIDE SEQUENCE [LARGE SCALE GENOMIC DNA]</scope>
    <source>
        <strain evidence="3">CGMCC 1.12702</strain>
    </source>
</reference>
<dbReference type="EMBL" id="JBHUGS010000001">
    <property type="protein sequence ID" value="MFD1949612.1"/>
    <property type="molecule type" value="Genomic_DNA"/>
</dbReference>
<sequence length="325" mass="34331">MDDGVVCQAAGKGIAVNGEAGVTIRRTIVAETGERGVILGGGARVSLTPARHAFVDGLVSDFGLLSPSYRPAIDVWGVANTVSGSVIQRGDHAGILLSGNDHVVADNEIRQVLRDTEDAGAVYMGADWSQRGNRITGNYIHDLGTPGRKTTFLNGVYLDDQGSGTQVTGNMVVGGEFGVTIGGGRDNRVAGNVFAFQTRGGLSFDARWMDKQRAVMPAFVRKMRAMPTTTEPWRSHYPALTALDPARYGVPDGNVVTGNRVIGATRPTCAVPRIIAGPQPVLHFLKLDANVALCAAPGRVAGFDTVRRKRVAALQDRLAALSGQD</sequence>
<dbReference type="Gene3D" id="2.160.20.10">
    <property type="entry name" value="Single-stranded right-handed beta-helix, Pectin lyase-like"/>
    <property type="match status" value="1"/>
</dbReference>
<dbReference type="PANTHER" id="PTHR36453:SF1">
    <property type="entry name" value="RIGHT HANDED BETA HELIX DOMAIN-CONTAINING PROTEIN"/>
    <property type="match status" value="1"/>
</dbReference>
<dbReference type="InterPro" id="IPR039448">
    <property type="entry name" value="Beta_helix"/>
</dbReference>
<name>A0ABW4TVL4_9SPHN</name>
<accession>A0ABW4TVL4</accession>
<proteinExistence type="predicted"/>
<keyword evidence="3" id="KW-1185">Reference proteome</keyword>
<feature type="domain" description="Right handed beta helix" evidence="1">
    <location>
        <begin position="13"/>
        <end position="194"/>
    </location>
</feature>
<dbReference type="InterPro" id="IPR006626">
    <property type="entry name" value="PbH1"/>
</dbReference>
<dbReference type="PANTHER" id="PTHR36453">
    <property type="entry name" value="SECRETED PROTEIN-RELATED"/>
    <property type="match status" value="1"/>
</dbReference>
<evidence type="ECO:0000313" key="2">
    <source>
        <dbReference type="EMBL" id="MFD1949612.1"/>
    </source>
</evidence>
<protein>
    <submittedName>
        <fullName evidence="2">Right-handed parallel beta-helix repeat-containing protein</fullName>
    </submittedName>
</protein>
<dbReference type="SMART" id="SM00710">
    <property type="entry name" value="PbH1"/>
    <property type="match status" value="5"/>
</dbReference>
<comment type="caution">
    <text evidence="2">The sequence shown here is derived from an EMBL/GenBank/DDBJ whole genome shotgun (WGS) entry which is preliminary data.</text>
</comment>